<comment type="caution">
    <text evidence="6">The sequence shown here is derived from an EMBL/GenBank/DDBJ whole genome shotgun (WGS) entry which is preliminary data.</text>
</comment>
<dbReference type="RefSeq" id="XP_056557854.1">
    <property type="nucleotide sequence ID" value="XM_056695642.1"/>
</dbReference>
<feature type="domain" description="LIM zinc-binding" evidence="5">
    <location>
        <begin position="630"/>
        <end position="690"/>
    </location>
</feature>
<dbReference type="OrthoDB" id="15567at2759"/>
<dbReference type="Gene3D" id="2.10.110.10">
    <property type="entry name" value="Cysteine Rich Protein"/>
    <property type="match status" value="3"/>
</dbReference>
<dbReference type="PROSITE" id="PS50023">
    <property type="entry name" value="LIM_DOMAIN_2"/>
    <property type="match status" value="2"/>
</dbReference>
<gene>
    <name evidence="6" type="ORF">N7496_002711</name>
</gene>
<dbReference type="PANTHER" id="PTHR24216">
    <property type="entry name" value="PAXILLIN-RELATED"/>
    <property type="match status" value="1"/>
</dbReference>
<feature type="compositionally biased region" description="Basic and acidic residues" evidence="4">
    <location>
        <begin position="143"/>
        <end position="162"/>
    </location>
</feature>
<dbReference type="FunFam" id="2.10.110.10:FF:000113">
    <property type="entry name" value="LIM domain-containing protein"/>
    <property type="match status" value="1"/>
</dbReference>
<evidence type="ECO:0000313" key="6">
    <source>
        <dbReference type="EMBL" id="KAJ5380283.1"/>
    </source>
</evidence>
<feature type="region of interest" description="Disordered" evidence="4">
    <location>
        <begin position="195"/>
        <end position="467"/>
    </location>
</feature>
<reference evidence="6" key="2">
    <citation type="journal article" date="2023" name="IMA Fungus">
        <title>Comparative genomic study of the Penicillium genus elucidates a diverse pangenome and 15 lateral gene transfer events.</title>
        <authorList>
            <person name="Petersen C."/>
            <person name="Sorensen T."/>
            <person name="Nielsen M.R."/>
            <person name="Sondergaard T.E."/>
            <person name="Sorensen J.L."/>
            <person name="Fitzpatrick D.A."/>
            <person name="Frisvad J.C."/>
            <person name="Nielsen K.L."/>
        </authorList>
    </citation>
    <scope>NUCLEOTIDE SEQUENCE</scope>
    <source>
        <strain evidence="6">IBT 29864</strain>
    </source>
</reference>
<dbReference type="GO" id="GO:0046872">
    <property type="term" value="F:metal ion binding"/>
    <property type="evidence" value="ECO:0007669"/>
    <property type="project" value="UniProtKB-KW"/>
</dbReference>
<dbReference type="EMBL" id="JAPZBS010000002">
    <property type="protein sequence ID" value="KAJ5380283.1"/>
    <property type="molecule type" value="Genomic_DNA"/>
</dbReference>
<feature type="compositionally biased region" description="Low complexity" evidence="4">
    <location>
        <begin position="239"/>
        <end position="258"/>
    </location>
</feature>
<evidence type="ECO:0000256" key="1">
    <source>
        <dbReference type="ARBA" id="ARBA00022723"/>
    </source>
</evidence>
<feature type="compositionally biased region" description="Pro residues" evidence="4">
    <location>
        <begin position="454"/>
        <end position="466"/>
    </location>
</feature>
<dbReference type="SMART" id="SM00132">
    <property type="entry name" value="LIM"/>
    <property type="match status" value="3"/>
</dbReference>
<dbReference type="GO" id="GO:0030695">
    <property type="term" value="F:GTPase regulator activity"/>
    <property type="evidence" value="ECO:0007669"/>
    <property type="project" value="UniProtKB-ARBA"/>
</dbReference>
<dbReference type="Pfam" id="PF00412">
    <property type="entry name" value="LIM"/>
    <property type="match status" value="3"/>
</dbReference>
<feature type="region of interest" description="Disordered" evidence="4">
    <location>
        <begin position="1"/>
        <end position="119"/>
    </location>
</feature>
<keyword evidence="2 3" id="KW-0862">Zinc</keyword>
<dbReference type="PROSITE" id="PS00478">
    <property type="entry name" value="LIM_DOMAIN_1"/>
    <property type="match status" value="2"/>
</dbReference>
<feature type="domain" description="LIM zinc-binding" evidence="5">
    <location>
        <begin position="551"/>
        <end position="611"/>
    </location>
</feature>
<reference evidence="6" key="1">
    <citation type="submission" date="2022-11" db="EMBL/GenBank/DDBJ databases">
        <authorList>
            <person name="Petersen C."/>
        </authorList>
    </citation>
    <scope>NUCLEOTIDE SEQUENCE</scope>
    <source>
        <strain evidence="6">IBT 29864</strain>
    </source>
</reference>
<evidence type="ECO:0000256" key="2">
    <source>
        <dbReference type="ARBA" id="ARBA00022833"/>
    </source>
</evidence>
<dbReference type="AlphaFoldDB" id="A0A9W9SKL7"/>
<dbReference type="Proteomes" id="UP001147782">
    <property type="component" value="Unassembled WGS sequence"/>
</dbReference>
<evidence type="ECO:0000259" key="5">
    <source>
        <dbReference type="PROSITE" id="PS50023"/>
    </source>
</evidence>
<dbReference type="SUPFAM" id="SSF57716">
    <property type="entry name" value="Glucocorticoid receptor-like (DNA-binding domain)"/>
    <property type="match status" value="3"/>
</dbReference>
<evidence type="ECO:0000313" key="7">
    <source>
        <dbReference type="Proteomes" id="UP001147782"/>
    </source>
</evidence>
<sequence length="771" mass="85177">MHKHTKPIGQRKVSPPGPSYMNNDQMASYLKDLRTNRPARPTGSRPYPGKSTTATSPDLEESLPPRAASAFSMYRTSGSPPKEEPRCESAMSHRRSNSTAAEGGPTGRPLAQEPRSVSVRKNVFPSQIFSRPVAASPVPSYRSYRESKQRHQEKEEARELRDALQGLDLEDDVRLHQAAQDEATELVWIHQNPGMAYKNPYAPYHNPDAVGREPSIRSQTPKSSGSGSSPIKHRHSIASSGTSSGPSSPEYTEAGSESSARRRSSLAGNLKKNLKVNFALPEEEKPAPKPRTVSGDSSKGVFRNPEDHIYEEPQATDPQPDFSKSDSSALRNKPRNALPRLGKPLPWLQGRNTTGSVRDKISKFDIHKNPPSQSRDPGYTKNEPVAPSPPSKDDEPIPMKDGKEIRSDDIRAATSKKLKDRSEKLPMPSAVSNRMGRPIVSFDPKWQPNDQPKPKPQPPTVAPPVPTITVAPSIEISEPQPPPPIPVINIPDIKEPTISEMTEPVQQQSKPGRSIPQPPGNQNRQPPVRRLPSEPQRHAYTPYTRSGVPTARCESCSLSISGKIVTAGGCRFHPECFICHHCHTALECVAFYEEPEASRAERLSHTHDTDEEARIPRFYCHLDFHELFSPRCKSCKTPIEGEVVVACGAEWHVGHFFCAECGDPFNSTTPFVEKDGFAWCLQCHGRRTAPRCLGCKQHVLDDLVITAIGGQWHERCFVCHECGDGFGPEGRFFVREGEPKRTAKGRIIGGPVQLAICERCEGIRLKAPGMC</sequence>
<evidence type="ECO:0000256" key="3">
    <source>
        <dbReference type="PROSITE-ProRule" id="PRU00125"/>
    </source>
</evidence>
<dbReference type="FunFam" id="2.10.110.10:FF:000127">
    <property type="entry name" value="LIM domain protein"/>
    <property type="match status" value="1"/>
</dbReference>
<dbReference type="PANTHER" id="PTHR24216:SF8">
    <property type="entry name" value="PAXILLIN, ISOFORM F"/>
    <property type="match status" value="1"/>
</dbReference>
<feature type="compositionally biased region" description="Low complexity" evidence="4">
    <location>
        <begin position="520"/>
        <end position="530"/>
    </location>
</feature>
<feature type="region of interest" description="Disordered" evidence="4">
    <location>
        <begin position="132"/>
        <end position="163"/>
    </location>
</feature>
<accession>A0A9W9SKL7</accession>
<dbReference type="FunFam" id="2.10.110.10:FF:000077">
    <property type="entry name" value="LIM domain protein"/>
    <property type="match status" value="1"/>
</dbReference>
<protein>
    <recommendedName>
        <fullName evidence="5">LIM zinc-binding domain-containing protein</fullName>
    </recommendedName>
</protein>
<keyword evidence="1 3" id="KW-0479">Metal-binding</keyword>
<evidence type="ECO:0000256" key="4">
    <source>
        <dbReference type="SAM" id="MobiDB-lite"/>
    </source>
</evidence>
<feature type="region of interest" description="Disordered" evidence="4">
    <location>
        <begin position="501"/>
        <end position="543"/>
    </location>
</feature>
<organism evidence="6 7">
    <name type="scientific">Penicillium cataractarum</name>
    <dbReference type="NCBI Taxonomy" id="2100454"/>
    <lineage>
        <taxon>Eukaryota</taxon>
        <taxon>Fungi</taxon>
        <taxon>Dikarya</taxon>
        <taxon>Ascomycota</taxon>
        <taxon>Pezizomycotina</taxon>
        <taxon>Eurotiomycetes</taxon>
        <taxon>Eurotiomycetidae</taxon>
        <taxon>Eurotiales</taxon>
        <taxon>Aspergillaceae</taxon>
        <taxon>Penicillium</taxon>
    </lineage>
</organism>
<dbReference type="GeneID" id="81434819"/>
<keyword evidence="7" id="KW-1185">Reference proteome</keyword>
<feature type="compositionally biased region" description="Basic and acidic residues" evidence="4">
    <location>
        <begin position="391"/>
        <end position="411"/>
    </location>
</feature>
<proteinExistence type="predicted"/>
<dbReference type="InterPro" id="IPR001781">
    <property type="entry name" value="Znf_LIM"/>
</dbReference>
<keyword evidence="3" id="KW-0440">LIM domain</keyword>
<feature type="compositionally biased region" description="Basic and acidic residues" evidence="4">
    <location>
        <begin position="357"/>
        <end position="368"/>
    </location>
</feature>
<name>A0A9W9SKL7_9EURO</name>